<keyword evidence="2" id="KW-0472">Membrane</keyword>
<reference evidence="5" key="1">
    <citation type="submission" date="2015-04" db="EMBL/GenBank/DDBJ databases">
        <title>Genome sequencing of pathogens of bean.</title>
        <authorList>
            <person name="Harrison J.W."/>
            <person name="Aritua V."/>
            <person name="Sapp M."/>
            <person name="Smith J."/>
            <person name="Studholme D.J."/>
        </authorList>
    </citation>
    <scope>NUCLEOTIDE SEQUENCE [LARGE SCALE GENOMIC DNA]</scope>
    <source>
        <strain evidence="5">NCPPB 1138</strain>
    </source>
</reference>
<keyword evidence="2" id="KW-0812">Transmembrane</keyword>
<feature type="compositionally biased region" description="Basic and acidic residues" evidence="1">
    <location>
        <begin position="319"/>
        <end position="328"/>
    </location>
</feature>
<feature type="signal peptide" evidence="3">
    <location>
        <begin position="1"/>
        <end position="45"/>
    </location>
</feature>
<proteinExistence type="predicted"/>
<dbReference type="Proteomes" id="UP000031180">
    <property type="component" value="Unassembled WGS sequence"/>
</dbReference>
<feature type="region of interest" description="Disordered" evidence="1">
    <location>
        <begin position="228"/>
        <end position="267"/>
    </location>
</feature>
<dbReference type="EMBL" id="JWTI02000019">
    <property type="protein sequence ID" value="KHS33327.1"/>
    <property type="molecule type" value="Genomic_DNA"/>
</dbReference>
<evidence type="ECO:0000313" key="5">
    <source>
        <dbReference type="Proteomes" id="UP000031180"/>
    </source>
</evidence>
<name>A0AB34QDB8_XANCH</name>
<organism evidence="4 5">
    <name type="scientific">Xanthomonas campestris pv. phaseoli</name>
    <dbReference type="NCBI Taxonomy" id="317013"/>
    <lineage>
        <taxon>Bacteria</taxon>
        <taxon>Pseudomonadati</taxon>
        <taxon>Pseudomonadota</taxon>
        <taxon>Gammaproteobacteria</taxon>
        <taxon>Lysobacterales</taxon>
        <taxon>Lysobacteraceae</taxon>
        <taxon>Xanthomonas</taxon>
    </lineage>
</organism>
<evidence type="ECO:0000313" key="4">
    <source>
        <dbReference type="EMBL" id="KHS33327.1"/>
    </source>
</evidence>
<feature type="region of interest" description="Disordered" evidence="1">
    <location>
        <begin position="288"/>
        <end position="333"/>
    </location>
</feature>
<keyword evidence="3" id="KW-0732">Signal</keyword>
<feature type="chain" id="PRO_5044329155" description="A coat protein" evidence="3">
    <location>
        <begin position="46"/>
        <end position="499"/>
    </location>
</feature>
<accession>A0AB34QDB8</accession>
<protein>
    <recommendedName>
        <fullName evidence="6">A coat protein</fullName>
    </recommendedName>
</protein>
<dbReference type="AlphaFoldDB" id="A0AB34QDB8"/>
<sequence length="499" mass="52386">MRHGLELMRGLGGYFARAVVRRIAYVVVAACFGLLLQLCSGSAHAAVDQGEAYSLCMKFASDMVAKNPDMRRSPSCPSIRPFQYTCQYEAIPYPGASPWSIDTCGDYSYDEQATCASRNANKLADAAPWYSPPSNCIAGCQVQGTSFSGDNGGVKTYGMKDRTYNGSICTPSKPTNDISQLQEDKADATKEKAPECTALGSGQTGCMKPNGDYCATASSGKTFCWKPAETGKKTDSTEAQSKTPKGDPVTPPPIPPPDGDWQRKEGHQQTTCVNNTCTTYNVTNYTTVPSGTAKNGTGDNSGDGSGNSSGNGSSSGTGKNDDDSKDSATDSGNCTTPPICVGDTLKCLQLKFTWKIECNTHGNEITKGDGCADSDVPVCAGTSCKAEAYAQVLQQWKHRCAMEALGQGMAVRAAGITNADDAGVVEGIWAGESAGSGLKLRQDLVNVGGSGTGGLLPDVEIEGQRWTVPTGFFDAIAAVKMVIIAMCTVIAMFVVGRNI</sequence>
<feature type="compositionally biased region" description="Pro residues" evidence="1">
    <location>
        <begin position="249"/>
        <end position="258"/>
    </location>
</feature>
<evidence type="ECO:0008006" key="6">
    <source>
        <dbReference type="Google" id="ProtNLM"/>
    </source>
</evidence>
<evidence type="ECO:0000256" key="2">
    <source>
        <dbReference type="SAM" id="Phobius"/>
    </source>
</evidence>
<comment type="caution">
    <text evidence="4">The sequence shown here is derived from an EMBL/GenBank/DDBJ whole genome shotgun (WGS) entry which is preliminary data.</text>
</comment>
<feature type="compositionally biased region" description="Gly residues" evidence="1">
    <location>
        <begin position="299"/>
        <end position="315"/>
    </location>
</feature>
<gene>
    <name evidence="4" type="ORF">RN20_22055</name>
</gene>
<evidence type="ECO:0000256" key="3">
    <source>
        <dbReference type="SAM" id="SignalP"/>
    </source>
</evidence>
<keyword evidence="2" id="KW-1133">Transmembrane helix</keyword>
<evidence type="ECO:0000256" key="1">
    <source>
        <dbReference type="SAM" id="MobiDB-lite"/>
    </source>
</evidence>
<feature type="transmembrane region" description="Helical" evidence="2">
    <location>
        <begin position="475"/>
        <end position="495"/>
    </location>
</feature>